<evidence type="ECO:0000256" key="7">
    <source>
        <dbReference type="ARBA" id="ARBA00034000"/>
    </source>
</evidence>
<dbReference type="PANTHER" id="PTHR32282">
    <property type="entry name" value="BINDING PROTEIN TRANSPEPTIDASE, PUTATIVE-RELATED"/>
    <property type="match status" value="1"/>
</dbReference>
<evidence type="ECO:0000313" key="14">
    <source>
        <dbReference type="Proteomes" id="UP000093943"/>
    </source>
</evidence>
<dbReference type="PANTHER" id="PTHR32282:SF34">
    <property type="entry name" value="PENICILLIN-BINDING PROTEIN 1A"/>
    <property type="match status" value="1"/>
</dbReference>
<keyword evidence="6" id="KW-0511">Multifunctional enzyme</keyword>
<dbReference type="GO" id="GO:0030288">
    <property type="term" value="C:outer membrane-bounded periplasmic space"/>
    <property type="evidence" value="ECO:0007669"/>
    <property type="project" value="TreeGrafter"/>
</dbReference>
<keyword evidence="10" id="KW-1133">Transmembrane helix</keyword>
<comment type="catalytic activity">
    <reaction evidence="7">
        <text>Preferential cleavage: (Ac)2-L-Lys-D-Ala-|-D-Ala. Also transpeptidation of peptidyl-alanyl moieties that are N-acyl substituents of D-alanine.</text>
        <dbReference type="EC" id="3.4.16.4"/>
    </reaction>
</comment>
<dbReference type="Proteomes" id="UP000093943">
    <property type="component" value="Unassembled WGS sequence"/>
</dbReference>
<keyword evidence="3" id="KW-0328">Glycosyltransferase</keyword>
<dbReference type="SUPFAM" id="SSF53955">
    <property type="entry name" value="Lysozyme-like"/>
    <property type="match status" value="1"/>
</dbReference>
<dbReference type="InterPro" id="IPR036950">
    <property type="entry name" value="PBP_transglycosylase"/>
</dbReference>
<reference evidence="14" key="1">
    <citation type="submission" date="2016-06" db="EMBL/GenBank/DDBJ databases">
        <authorList>
            <person name="Sutton G."/>
            <person name="Brinkac L."/>
            <person name="Sanka R."/>
            <person name="Adams M."/>
            <person name="Lau E."/>
            <person name="Sam S."/>
            <person name="Sreng N."/>
            <person name="Him V."/>
            <person name="Kerleguer A."/>
            <person name="Cheng S."/>
        </authorList>
    </citation>
    <scope>NUCLEOTIDE SEQUENCE [LARGE SCALE GENOMIC DNA]</scope>
    <source>
        <strain evidence="14">E1876</strain>
    </source>
</reference>
<sequence>MRAPAVKNGGPAAPGLDSTIADEPDLRDPIELVVAALERPLPEKPCSARVSRGTVDRRRGNWRWIRRGLYAVTATVLVAPMVTFGMAYRTVEIPDPGDIHTDQVSTILAADGTELARIVPPEGNRIDVMINQVPVHVRDAVLAAEDRDFYTNSGYSFPGLFRAVKNNLLGGDTQGGSTITQQYVKNALVGSERAGVAGVVRKGKELVVATKMSQAWPKDEVLEAYLNIIYFGRTAYGIAAAARAYFGKPVEDLTVAEGALLAALIQRPSALDPAINAERAVNRWNWVLDGMVTTGALTFAERARQRFPATIPPDQARNADQASGPSGLIQRQVIAELLDMFGIDEQTLNMQGLRITTTIDMKAQRAVEKAVGAVMAGQKSALRAAVVAIDPTSGAVRAYYGGADPAGFDFAQAGLQTGSSFKVFALVAALEQGLGLGYRVDSAPLTVGGTTITNVGGASCGVCTIAEALKRSLNTAYYRLMLKLEHGPQDVADAAHAAGIAESFPGVPYTLSEDGRGGPPAAGIVLGQYQTRVIDMASAYATLADSGVYHRPHFIQKVTGPDGRVLFDVTVTARDTGEQRIPTAVADNVTDAMKAIPGWAGGHELAGGRPAAAKTGTTQLGNTGANRDAWMVGYTPTLSTAVWVGTDKGDEPLTNKWGGPVYGAGLPAQIWKASMDGALSGTPIRGFPKPAAIGGFAGVPAAPPPPPPIWYAPPPPDEPAELPPPPPFPLPEMFPPPPPPPEALP</sequence>
<feature type="domain" description="Glycosyl transferase family 51" evidence="12">
    <location>
        <begin position="113"/>
        <end position="291"/>
    </location>
</feature>
<evidence type="ECO:0000256" key="2">
    <source>
        <dbReference type="ARBA" id="ARBA00022670"/>
    </source>
</evidence>
<evidence type="ECO:0000256" key="1">
    <source>
        <dbReference type="ARBA" id="ARBA00022645"/>
    </source>
</evidence>
<dbReference type="InterPro" id="IPR001264">
    <property type="entry name" value="Glyco_trans_51"/>
</dbReference>
<protein>
    <submittedName>
        <fullName evidence="13">Penicillin-binding protein</fullName>
    </submittedName>
</protein>
<dbReference type="GO" id="GO:0008658">
    <property type="term" value="F:penicillin binding"/>
    <property type="evidence" value="ECO:0007669"/>
    <property type="project" value="InterPro"/>
</dbReference>
<dbReference type="InterPro" id="IPR023346">
    <property type="entry name" value="Lysozyme-like_dom_sf"/>
</dbReference>
<feature type="region of interest" description="Disordered" evidence="9">
    <location>
        <begin position="1"/>
        <end position="23"/>
    </location>
</feature>
<evidence type="ECO:0000259" key="11">
    <source>
        <dbReference type="Pfam" id="PF00905"/>
    </source>
</evidence>
<dbReference type="OrthoDB" id="9766909at2"/>
<comment type="caution">
    <text evidence="13">The sequence shown here is derived from an EMBL/GenBank/DDBJ whole genome shotgun (WGS) entry which is preliminary data.</text>
</comment>
<dbReference type="GO" id="GO:0009002">
    <property type="term" value="F:serine-type D-Ala-D-Ala carboxypeptidase activity"/>
    <property type="evidence" value="ECO:0007669"/>
    <property type="project" value="UniProtKB-EC"/>
</dbReference>
<dbReference type="Pfam" id="PF00912">
    <property type="entry name" value="Transgly"/>
    <property type="match status" value="1"/>
</dbReference>
<dbReference type="SUPFAM" id="SSF56601">
    <property type="entry name" value="beta-lactamase/transpeptidase-like"/>
    <property type="match status" value="1"/>
</dbReference>
<gene>
    <name evidence="13" type="ORF">A5710_13710</name>
</gene>
<evidence type="ECO:0000256" key="3">
    <source>
        <dbReference type="ARBA" id="ARBA00022676"/>
    </source>
</evidence>
<dbReference type="Gene3D" id="1.10.3810.10">
    <property type="entry name" value="Biosynthetic peptidoglycan transglycosylase-like"/>
    <property type="match status" value="1"/>
</dbReference>
<evidence type="ECO:0000313" key="13">
    <source>
        <dbReference type="EMBL" id="OBI33509.1"/>
    </source>
</evidence>
<evidence type="ECO:0000256" key="10">
    <source>
        <dbReference type="SAM" id="Phobius"/>
    </source>
</evidence>
<evidence type="ECO:0000256" key="6">
    <source>
        <dbReference type="ARBA" id="ARBA00023268"/>
    </source>
</evidence>
<keyword evidence="1" id="KW-0121">Carboxypeptidase</keyword>
<comment type="catalytic activity">
    <reaction evidence="8">
        <text>[GlcNAc-(1-&gt;4)-Mur2Ac(oyl-L-Ala-gamma-D-Glu-L-Lys-D-Ala-D-Ala)](n)-di-trans,octa-cis-undecaprenyl diphosphate + beta-D-GlcNAc-(1-&gt;4)-Mur2Ac(oyl-L-Ala-gamma-D-Glu-L-Lys-D-Ala-D-Ala)-di-trans,octa-cis-undecaprenyl diphosphate = [GlcNAc-(1-&gt;4)-Mur2Ac(oyl-L-Ala-gamma-D-Glu-L-Lys-D-Ala-D-Ala)](n+1)-di-trans,octa-cis-undecaprenyl diphosphate + di-trans,octa-cis-undecaprenyl diphosphate + H(+)</text>
        <dbReference type="Rhea" id="RHEA:23708"/>
        <dbReference type="Rhea" id="RHEA-COMP:9602"/>
        <dbReference type="Rhea" id="RHEA-COMP:9603"/>
        <dbReference type="ChEBI" id="CHEBI:15378"/>
        <dbReference type="ChEBI" id="CHEBI:58405"/>
        <dbReference type="ChEBI" id="CHEBI:60033"/>
        <dbReference type="ChEBI" id="CHEBI:78435"/>
        <dbReference type="EC" id="2.4.99.28"/>
    </reaction>
</comment>
<organism evidence="13 14">
    <name type="scientific">Mycolicibacter sinensis (strain JDM601)</name>
    <name type="common">Mycobacterium sinense</name>
    <dbReference type="NCBI Taxonomy" id="875328"/>
    <lineage>
        <taxon>Bacteria</taxon>
        <taxon>Bacillati</taxon>
        <taxon>Actinomycetota</taxon>
        <taxon>Actinomycetes</taxon>
        <taxon>Mycobacteriales</taxon>
        <taxon>Mycobacteriaceae</taxon>
        <taxon>Mycolicibacter</taxon>
    </lineage>
</organism>
<dbReference type="GO" id="GO:0008955">
    <property type="term" value="F:peptidoglycan glycosyltransferase activity"/>
    <property type="evidence" value="ECO:0007669"/>
    <property type="project" value="UniProtKB-EC"/>
</dbReference>
<keyword evidence="2" id="KW-0645">Protease</keyword>
<keyword evidence="5" id="KW-0378">Hydrolase</keyword>
<feature type="transmembrane region" description="Helical" evidence="10">
    <location>
        <begin position="68"/>
        <end position="88"/>
    </location>
</feature>
<keyword evidence="10" id="KW-0812">Transmembrane</keyword>
<proteinExistence type="predicted"/>
<dbReference type="GO" id="GO:0009252">
    <property type="term" value="P:peptidoglycan biosynthetic process"/>
    <property type="evidence" value="ECO:0007669"/>
    <property type="project" value="TreeGrafter"/>
</dbReference>
<evidence type="ECO:0000256" key="8">
    <source>
        <dbReference type="ARBA" id="ARBA00049902"/>
    </source>
</evidence>
<evidence type="ECO:0000256" key="4">
    <source>
        <dbReference type="ARBA" id="ARBA00022679"/>
    </source>
</evidence>
<dbReference type="InterPro" id="IPR001460">
    <property type="entry name" value="PCN-bd_Tpept"/>
</dbReference>
<feature type="domain" description="Penicillin-binding protein transpeptidase" evidence="11">
    <location>
        <begin position="385"/>
        <end position="659"/>
    </location>
</feature>
<keyword evidence="4" id="KW-0808">Transferase</keyword>
<keyword evidence="10" id="KW-0472">Membrane</keyword>
<feature type="region of interest" description="Disordered" evidence="9">
    <location>
        <begin position="699"/>
        <end position="745"/>
    </location>
</feature>
<dbReference type="GO" id="GO:0006508">
    <property type="term" value="P:proteolysis"/>
    <property type="evidence" value="ECO:0007669"/>
    <property type="project" value="UniProtKB-KW"/>
</dbReference>
<accession>A0A1A2NWG1</accession>
<evidence type="ECO:0000256" key="5">
    <source>
        <dbReference type="ARBA" id="ARBA00022801"/>
    </source>
</evidence>
<dbReference type="InterPro" id="IPR012338">
    <property type="entry name" value="Beta-lactam/transpept-like"/>
</dbReference>
<evidence type="ECO:0000259" key="12">
    <source>
        <dbReference type="Pfam" id="PF00912"/>
    </source>
</evidence>
<dbReference type="Gene3D" id="3.40.710.10">
    <property type="entry name" value="DD-peptidase/beta-lactamase superfamily"/>
    <property type="match status" value="1"/>
</dbReference>
<name>A0A1A2NWG1_MYCSD</name>
<feature type="compositionally biased region" description="Pro residues" evidence="9">
    <location>
        <begin position="701"/>
        <end position="745"/>
    </location>
</feature>
<dbReference type="Pfam" id="PF00905">
    <property type="entry name" value="Transpeptidase"/>
    <property type="match status" value="1"/>
</dbReference>
<dbReference type="AlphaFoldDB" id="A0A1A2NWG1"/>
<dbReference type="InterPro" id="IPR050396">
    <property type="entry name" value="Glycosyltr_51/Transpeptidase"/>
</dbReference>
<evidence type="ECO:0000256" key="9">
    <source>
        <dbReference type="SAM" id="MobiDB-lite"/>
    </source>
</evidence>
<dbReference type="EMBL" id="LZKG01000021">
    <property type="protein sequence ID" value="OBI33509.1"/>
    <property type="molecule type" value="Genomic_DNA"/>
</dbReference>